<comment type="caution">
    <text evidence="2">The sequence shown here is derived from an EMBL/GenBank/DDBJ whole genome shotgun (WGS) entry which is preliminary data.</text>
</comment>
<dbReference type="EMBL" id="JBHLVF010000034">
    <property type="protein sequence ID" value="MFC0393717.1"/>
    <property type="molecule type" value="Genomic_DNA"/>
</dbReference>
<dbReference type="Proteomes" id="UP001589818">
    <property type="component" value="Unassembled WGS sequence"/>
</dbReference>
<dbReference type="InterPro" id="IPR018691">
    <property type="entry name" value="DUF2188"/>
</dbReference>
<evidence type="ECO:0000313" key="2">
    <source>
        <dbReference type="EMBL" id="MFC0393717.1"/>
    </source>
</evidence>
<sequence length="120" mass="13462">MPWTKSDYPDSLKNFEPRVRNKAVEIANALLDDGYEEGRAIAIATAQAKEWDENHPDHRHNHGKKVPGADRHLHVVPHDGQWAIKREGIDEPKELFATKADAVEKAQQLASDGQCDYSPA</sequence>
<proteinExistence type="predicted"/>
<dbReference type="RefSeq" id="WP_309145360.1">
    <property type="nucleotide sequence ID" value="NZ_JANHOF010000013.1"/>
</dbReference>
<keyword evidence="3" id="KW-1185">Reference proteome</keyword>
<reference evidence="2 3" key="1">
    <citation type="submission" date="2024-09" db="EMBL/GenBank/DDBJ databases">
        <authorList>
            <person name="Sun Q."/>
            <person name="Mori K."/>
        </authorList>
    </citation>
    <scope>NUCLEOTIDE SEQUENCE [LARGE SCALE GENOMIC DNA]</scope>
    <source>
        <strain evidence="2 3">CCM 4839</strain>
    </source>
</reference>
<organism evidence="2 3">
    <name type="scientific">Paenibacillus mendelii</name>
    <dbReference type="NCBI Taxonomy" id="206163"/>
    <lineage>
        <taxon>Bacteria</taxon>
        <taxon>Bacillati</taxon>
        <taxon>Bacillota</taxon>
        <taxon>Bacilli</taxon>
        <taxon>Bacillales</taxon>
        <taxon>Paenibacillaceae</taxon>
        <taxon>Paenibacillus</taxon>
    </lineage>
</organism>
<protein>
    <submittedName>
        <fullName evidence="2">DUF2188 domain-containing protein</fullName>
    </submittedName>
</protein>
<dbReference type="Pfam" id="PF09954">
    <property type="entry name" value="DUF2188"/>
    <property type="match status" value="1"/>
</dbReference>
<name>A0ABV6JCU8_9BACL</name>
<feature type="region of interest" description="Disordered" evidence="1">
    <location>
        <begin position="51"/>
        <end position="71"/>
    </location>
</feature>
<evidence type="ECO:0000313" key="3">
    <source>
        <dbReference type="Proteomes" id="UP001589818"/>
    </source>
</evidence>
<gene>
    <name evidence="2" type="ORF">ACFFJ8_20400</name>
</gene>
<evidence type="ECO:0000256" key="1">
    <source>
        <dbReference type="SAM" id="MobiDB-lite"/>
    </source>
</evidence>
<accession>A0ABV6JCU8</accession>